<name>A0A8T0SX09_PANVG</name>
<gene>
    <name evidence="1" type="ORF">PVAP13_5KG539807</name>
</gene>
<proteinExistence type="predicted"/>
<dbReference type="Proteomes" id="UP000823388">
    <property type="component" value="Chromosome 5K"/>
</dbReference>
<sequence length="184" mass="20318">MSLSACASRSLFSYQMLSLLVSVQSTALSCVATLLKSIGGSGSLFSVVSALSGVVTLWESESGSCNLLVVLSFMCPTTRAIWSNISFWCSWPAMNPTCWRTTDDLEVCFFFELVGTSNNPVAKGARSLAISVTWTIWCDRNRRVFNEEAKSAARIIDEIKEASRWWISASAKHLVFLVDRHISE</sequence>
<evidence type="ECO:0000313" key="1">
    <source>
        <dbReference type="EMBL" id="KAG2600716.1"/>
    </source>
</evidence>
<dbReference type="AlphaFoldDB" id="A0A8T0SX09"/>
<reference evidence="1 2" key="1">
    <citation type="submission" date="2020-05" db="EMBL/GenBank/DDBJ databases">
        <title>WGS assembly of Panicum virgatum.</title>
        <authorList>
            <person name="Lovell J.T."/>
            <person name="Jenkins J."/>
            <person name="Shu S."/>
            <person name="Juenger T.E."/>
            <person name="Schmutz J."/>
        </authorList>
    </citation>
    <scope>NUCLEOTIDE SEQUENCE [LARGE SCALE GENOMIC DNA]</scope>
    <source>
        <strain evidence="2">cv. AP13</strain>
    </source>
</reference>
<comment type="caution">
    <text evidence="1">The sequence shown here is derived from an EMBL/GenBank/DDBJ whole genome shotgun (WGS) entry which is preliminary data.</text>
</comment>
<protein>
    <submittedName>
        <fullName evidence="1">Uncharacterized protein</fullName>
    </submittedName>
</protein>
<organism evidence="1 2">
    <name type="scientific">Panicum virgatum</name>
    <name type="common">Blackwell switchgrass</name>
    <dbReference type="NCBI Taxonomy" id="38727"/>
    <lineage>
        <taxon>Eukaryota</taxon>
        <taxon>Viridiplantae</taxon>
        <taxon>Streptophyta</taxon>
        <taxon>Embryophyta</taxon>
        <taxon>Tracheophyta</taxon>
        <taxon>Spermatophyta</taxon>
        <taxon>Magnoliopsida</taxon>
        <taxon>Liliopsida</taxon>
        <taxon>Poales</taxon>
        <taxon>Poaceae</taxon>
        <taxon>PACMAD clade</taxon>
        <taxon>Panicoideae</taxon>
        <taxon>Panicodae</taxon>
        <taxon>Paniceae</taxon>
        <taxon>Panicinae</taxon>
        <taxon>Panicum</taxon>
        <taxon>Panicum sect. Hiantes</taxon>
    </lineage>
</organism>
<dbReference type="EMBL" id="CM029045">
    <property type="protein sequence ID" value="KAG2600716.1"/>
    <property type="molecule type" value="Genomic_DNA"/>
</dbReference>
<evidence type="ECO:0000313" key="2">
    <source>
        <dbReference type="Proteomes" id="UP000823388"/>
    </source>
</evidence>
<accession>A0A8T0SX09</accession>
<keyword evidence="2" id="KW-1185">Reference proteome</keyword>